<proteinExistence type="predicted"/>
<dbReference type="Pfam" id="PF07386">
    <property type="entry name" value="DUF1499"/>
    <property type="match status" value="1"/>
</dbReference>
<dbReference type="AlphaFoldDB" id="A0A432MPK4"/>
<evidence type="ECO:0000313" key="2">
    <source>
        <dbReference type="EMBL" id="RUL88958.1"/>
    </source>
</evidence>
<evidence type="ECO:0000313" key="3">
    <source>
        <dbReference type="Proteomes" id="UP000280296"/>
    </source>
</evidence>
<organism evidence="2 3">
    <name type="scientific">Tautonia sociabilis</name>
    <dbReference type="NCBI Taxonomy" id="2080755"/>
    <lineage>
        <taxon>Bacteria</taxon>
        <taxon>Pseudomonadati</taxon>
        <taxon>Planctomycetota</taxon>
        <taxon>Planctomycetia</taxon>
        <taxon>Isosphaerales</taxon>
        <taxon>Isosphaeraceae</taxon>
        <taxon>Tautonia</taxon>
    </lineage>
</organism>
<dbReference type="InterPro" id="IPR010865">
    <property type="entry name" value="DUF1499"/>
</dbReference>
<name>A0A432MPK4_9BACT</name>
<gene>
    <name evidence="2" type="ORF">TsocGM_05010</name>
</gene>
<reference evidence="2 3" key="2">
    <citation type="submission" date="2019-01" db="EMBL/GenBank/DDBJ databases">
        <title>Tautonia sociabilis, a novel thermotolerant planctomycete of Isosphaeraceae family, isolated from a 4000 m deep subterranean habitat.</title>
        <authorList>
            <person name="Kovaleva O.L."/>
            <person name="Elcheninov A.G."/>
            <person name="Van Heerden E."/>
            <person name="Toshchakov S.V."/>
            <person name="Novikov A."/>
            <person name="Bonch-Osmolovskaya E.A."/>
            <person name="Kublanov I.V."/>
        </authorList>
    </citation>
    <scope>NUCLEOTIDE SEQUENCE [LARGE SCALE GENOMIC DNA]</scope>
    <source>
        <strain evidence="2 3">GM2012</strain>
    </source>
</reference>
<protein>
    <submittedName>
        <fullName evidence="2">DUF1499 domain-containing protein</fullName>
    </submittedName>
</protein>
<evidence type="ECO:0000256" key="1">
    <source>
        <dbReference type="SAM" id="MobiDB-lite"/>
    </source>
</evidence>
<comment type="caution">
    <text evidence="2">The sequence shown here is derived from an EMBL/GenBank/DDBJ whole genome shotgun (WGS) entry which is preliminary data.</text>
</comment>
<dbReference type="Proteomes" id="UP000280296">
    <property type="component" value="Unassembled WGS sequence"/>
</dbReference>
<dbReference type="EMBL" id="RYZH01000006">
    <property type="protein sequence ID" value="RUL88958.1"/>
    <property type="molecule type" value="Genomic_DNA"/>
</dbReference>
<feature type="region of interest" description="Disordered" evidence="1">
    <location>
        <begin position="1"/>
        <end position="22"/>
    </location>
</feature>
<sequence>MVGPPRGGSSPPPGRPRMRRSEPMAWLDGLTRNRAELHWEASDPDLKPFAISLPPVHAVSWAEKEIARWPRWRVVATYEERGMIHATHTTRVWRFVDDVHIVFEPDPRGSLVLAKSSSRIGKGDFGQNARNLRALARGLQRADRERQARVAEGARVNA</sequence>
<accession>A0A432MPK4</accession>
<reference evidence="2 3" key="1">
    <citation type="submission" date="2018-12" db="EMBL/GenBank/DDBJ databases">
        <authorList>
            <person name="Toschakov S.V."/>
        </authorList>
    </citation>
    <scope>NUCLEOTIDE SEQUENCE [LARGE SCALE GENOMIC DNA]</scope>
    <source>
        <strain evidence="2 3">GM2012</strain>
    </source>
</reference>
<keyword evidence="3" id="KW-1185">Reference proteome</keyword>